<comment type="caution">
    <text evidence="1">The sequence shown here is derived from an EMBL/GenBank/DDBJ whole genome shotgun (WGS) entry which is preliminary data.</text>
</comment>
<reference evidence="1 2" key="1">
    <citation type="submission" date="2019-11" db="EMBL/GenBank/DDBJ databases">
        <title>Streptomyces typhae sp. nov., a novel endophytic actinomycete isolated from the root of cattail pollen (Typha angustifolia L.).</title>
        <authorList>
            <person name="Peng C."/>
        </authorList>
    </citation>
    <scope>NUCLEOTIDE SEQUENCE [LARGE SCALE GENOMIC DNA]</scope>
    <source>
        <strain evidence="2">p1417</strain>
    </source>
</reference>
<dbReference type="AlphaFoldDB" id="A0A6L6XAY2"/>
<proteinExistence type="predicted"/>
<dbReference type="EMBL" id="WPNZ01000042">
    <property type="protein sequence ID" value="MVO90936.1"/>
    <property type="molecule type" value="Genomic_DNA"/>
</dbReference>
<protein>
    <submittedName>
        <fullName evidence="1">Uncharacterized protein</fullName>
    </submittedName>
</protein>
<dbReference type="RefSeq" id="WP_157169844.1">
    <property type="nucleotide sequence ID" value="NZ_WPNZ01000042.1"/>
</dbReference>
<gene>
    <name evidence="1" type="ORF">GPA10_40915</name>
</gene>
<organism evidence="1 2">
    <name type="scientific">Streptomyces typhae</name>
    <dbReference type="NCBI Taxonomy" id="2681492"/>
    <lineage>
        <taxon>Bacteria</taxon>
        <taxon>Bacillati</taxon>
        <taxon>Actinomycetota</taxon>
        <taxon>Actinomycetes</taxon>
        <taxon>Kitasatosporales</taxon>
        <taxon>Streptomycetaceae</taxon>
        <taxon>Streptomyces</taxon>
    </lineage>
</organism>
<dbReference type="Proteomes" id="UP000483802">
    <property type="component" value="Unassembled WGS sequence"/>
</dbReference>
<evidence type="ECO:0000313" key="1">
    <source>
        <dbReference type="EMBL" id="MVO90936.1"/>
    </source>
</evidence>
<accession>A0A6L6XAY2</accession>
<evidence type="ECO:0000313" key="2">
    <source>
        <dbReference type="Proteomes" id="UP000483802"/>
    </source>
</evidence>
<sequence>MSHAVYQPSGSPYCTASRIEVDSEDSESGYQDVPGESFTADRNFFDLAVHAATVSTLL</sequence>
<keyword evidence="2" id="KW-1185">Reference proteome</keyword>
<name>A0A6L6XAY2_9ACTN</name>